<dbReference type="PROSITE" id="PS00061">
    <property type="entry name" value="ADH_SHORT"/>
    <property type="match status" value="1"/>
</dbReference>
<evidence type="ECO:0000256" key="2">
    <source>
        <dbReference type="ARBA" id="ARBA00023002"/>
    </source>
</evidence>
<dbReference type="InterPro" id="IPR020904">
    <property type="entry name" value="Sc_DH/Rdtase_CS"/>
</dbReference>
<dbReference type="InterPro" id="IPR036291">
    <property type="entry name" value="NAD(P)-bd_dom_sf"/>
</dbReference>
<organism evidence="4 5">
    <name type="scientific">Gordonia polyisoprenivorans</name>
    <dbReference type="NCBI Taxonomy" id="84595"/>
    <lineage>
        <taxon>Bacteria</taxon>
        <taxon>Bacillati</taxon>
        <taxon>Actinomycetota</taxon>
        <taxon>Actinomycetes</taxon>
        <taxon>Mycobacteriales</taxon>
        <taxon>Gordoniaceae</taxon>
        <taxon>Gordonia</taxon>
    </lineage>
</organism>
<dbReference type="Proteomes" id="UP000563898">
    <property type="component" value="Unassembled WGS sequence"/>
</dbReference>
<dbReference type="Pfam" id="PF00106">
    <property type="entry name" value="adh_short"/>
    <property type="match status" value="1"/>
</dbReference>
<dbReference type="SUPFAM" id="SSF51735">
    <property type="entry name" value="NAD(P)-binding Rossmann-fold domains"/>
    <property type="match status" value="1"/>
</dbReference>
<keyword evidence="2" id="KW-0560">Oxidoreductase</keyword>
<comment type="caution">
    <text evidence="4">The sequence shown here is derived from an EMBL/GenBank/DDBJ whole genome shotgun (WGS) entry which is preliminary data.</text>
</comment>
<dbReference type="EMBL" id="JAAXPC010000029">
    <property type="protein sequence ID" value="NKY05146.1"/>
    <property type="molecule type" value="Genomic_DNA"/>
</dbReference>
<dbReference type="PRINTS" id="PR00081">
    <property type="entry name" value="GDHRDH"/>
</dbReference>
<dbReference type="Gene3D" id="3.40.50.720">
    <property type="entry name" value="NAD(P)-binding Rossmann-like Domain"/>
    <property type="match status" value="1"/>
</dbReference>
<name>A0A846WW70_9ACTN</name>
<dbReference type="PRINTS" id="PR00080">
    <property type="entry name" value="SDRFAMILY"/>
</dbReference>
<sequence>MQRCGRRNAIRTRHRHDYGVGMTQVALVTGTSSGMGMYAAVELARRGVRVVATMRDTGRSGRLRDAAADAGVELDIRALDVVDHTAAARLVAEVVSDHGAIDVLVNNAGQGCVATAEQLSMSDIQAQLDVNYLAPVNLTKLVLPGMRERRSGSILTVTSVGGVVGQPFADAYCGAKFAVEGFMQSLAVVAENFNVHVAVIEPAAVASDFVSNAERPEGADAYGPLLDAYLSRTAGAFANAQTAQSAALAIADAAMTESFRFRWQSSDTATIFAGISLADLDGERVLGVTRTWLTAEQ</sequence>
<evidence type="ECO:0000256" key="1">
    <source>
        <dbReference type="ARBA" id="ARBA00006484"/>
    </source>
</evidence>
<comment type="similarity">
    <text evidence="1 3">Belongs to the short-chain dehydrogenases/reductases (SDR) family.</text>
</comment>
<accession>A0A846WW70</accession>
<dbReference type="GO" id="GO:0005829">
    <property type="term" value="C:cytosol"/>
    <property type="evidence" value="ECO:0007669"/>
    <property type="project" value="TreeGrafter"/>
</dbReference>
<evidence type="ECO:0000256" key="3">
    <source>
        <dbReference type="RuleBase" id="RU000363"/>
    </source>
</evidence>
<protein>
    <submittedName>
        <fullName evidence="4">SDR family NAD(P)-dependent oxidoreductase</fullName>
    </submittedName>
</protein>
<gene>
    <name evidence="4" type="ORF">HGA05_26670</name>
</gene>
<reference evidence="4 5" key="1">
    <citation type="submission" date="2020-04" db="EMBL/GenBank/DDBJ databases">
        <title>MicrobeNet Type strains.</title>
        <authorList>
            <person name="Nicholson A.C."/>
        </authorList>
    </citation>
    <scope>NUCLEOTIDE SEQUENCE [LARGE SCALE GENOMIC DNA]</scope>
    <source>
        <strain evidence="4 5">ATCC BAA-14</strain>
    </source>
</reference>
<proteinExistence type="inferred from homology"/>
<dbReference type="PANTHER" id="PTHR43391">
    <property type="entry name" value="RETINOL DEHYDROGENASE-RELATED"/>
    <property type="match status" value="1"/>
</dbReference>
<dbReference type="PANTHER" id="PTHR43391:SF86">
    <property type="entry name" value="SHORT-CHAIN DEHYDROGENASE_REDUCTASE FAMILY PROTEIN"/>
    <property type="match status" value="1"/>
</dbReference>
<evidence type="ECO:0000313" key="5">
    <source>
        <dbReference type="Proteomes" id="UP000563898"/>
    </source>
</evidence>
<dbReference type="AlphaFoldDB" id="A0A846WW70"/>
<dbReference type="InterPro" id="IPR002347">
    <property type="entry name" value="SDR_fam"/>
</dbReference>
<dbReference type="GO" id="GO:0016491">
    <property type="term" value="F:oxidoreductase activity"/>
    <property type="evidence" value="ECO:0007669"/>
    <property type="project" value="UniProtKB-KW"/>
</dbReference>
<evidence type="ECO:0000313" key="4">
    <source>
        <dbReference type="EMBL" id="NKY05146.1"/>
    </source>
</evidence>